<sequence>MDSYSLVPVNILQIVFFTLTSFGALLVANQRRYQGLFWLLISTSGLMVFNLLEETGVSEYLVSPVFSLICGPLFYWFVRQLVYAKTAQPKHYLLHLIPAVVALPFTHLPQLVLLVGTLSQLAYFTLSVLLVRQYHRANQELRSDAYTLQLKWLSKLLVVVIVLSIVDLTRVNLQPYLPIPLLKTWYFYMQLAYFILFGVLIFKAMRQPETFQSLSEFEAIEATTSKPIEDKGQAVTLFNQIHQYILQQQSYLQPRLSLKDLHRELGINEKELSWAINNGSQHNFCDYINQLRVQHFKSLSQQDSRVSILQMAMDSGFSSKSSFNAVFKKHSGLTPSEYLKSL</sequence>
<dbReference type="InterPro" id="IPR018060">
    <property type="entry name" value="HTH_AraC"/>
</dbReference>
<proteinExistence type="predicted"/>
<dbReference type="PANTHER" id="PTHR43280:SF29">
    <property type="entry name" value="ARAC-FAMILY TRANSCRIPTIONAL REGULATOR"/>
    <property type="match status" value="1"/>
</dbReference>
<evidence type="ECO:0000256" key="1">
    <source>
        <dbReference type="ARBA" id="ARBA00023015"/>
    </source>
</evidence>
<dbReference type="InterPro" id="IPR020449">
    <property type="entry name" value="Tscrpt_reg_AraC-type_HTH"/>
</dbReference>
<evidence type="ECO:0000313" key="5">
    <source>
        <dbReference type="Proteomes" id="UP000232693"/>
    </source>
</evidence>
<reference evidence="4 5" key="1">
    <citation type="submission" date="2017-12" db="EMBL/GenBank/DDBJ databases">
        <title>Kangiella profundi FT102 completed genome.</title>
        <authorList>
            <person name="Xu J."/>
            <person name="Wang J."/>
            <person name="Lu Y."/>
        </authorList>
    </citation>
    <scope>NUCLEOTIDE SEQUENCE [LARGE SCALE GENOMIC DNA]</scope>
    <source>
        <strain evidence="4 5">FT102</strain>
    </source>
</reference>
<keyword evidence="2" id="KW-0238">DNA-binding</keyword>
<dbReference type="Gene3D" id="1.10.10.60">
    <property type="entry name" value="Homeodomain-like"/>
    <property type="match status" value="2"/>
</dbReference>
<dbReference type="AlphaFoldDB" id="A0A2K9ADJ2"/>
<dbReference type="SUPFAM" id="SSF46689">
    <property type="entry name" value="Homeodomain-like"/>
    <property type="match status" value="1"/>
</dbReference>
<dbReference type="PROSITE" id="PS01124">
    <property type="entry name" value="HTH_ARAC_FAMILY_2"/>
    <property type="match status" value="1"/>
</dbReference>
<evidence type="ECO:0000256" key="3">
    <source>
        <dbReference type="ARBA" id="ARBA00023163"/>
    </source>
</evidence>
<dbReference type="PRINTS" id="PR00032">
    <property type="entry name" value="HTHARAC"/>
</dbReference>
<dbReference type="PANTHER" id="PTHR43280">
    <property type="entry name" value="ARAC-FAMILY TRANSCRIPTIONAL REGULATOR"/>
    <property type="match status" value="1"/>
</dbReference>
<organism evidence="4 5">
    <name type="scientific">Kangiella profundi</name>
    <dbReference type="NCBI Taxonomy" id="1561924"/>
    <lineage>
        <taxon>Bacteria</taxon>
        <taxon>Pseudomonadati</taxon>
        <taxon>Pseudomonadota</taxon>
        <taxon>Gammaproteobacteria</taxon>
        <taxon>Kangiellales</taxon>
        <taxon>Kangiellaceae</taxon>
        <taxon>Kangiella</taxon>
    </lineage>
</organism>
<dbReference type="KEGG" id="kpd:CW740_09760"/>
<dbReference type="GO" id="GO:0043565">
    <property type="term" value="F:sequence-specific DNA binding"/>
    <property type="evidence" value="ECO:0007669"/>
    <property type="project" value="InterPro"/>
</dbReference>
<dbReference type="EMBL" id="CP025120">
    <property type="protein sequence ID" value="AUD79507.1"/>
    <property type="molecule type" value="Genomic_DNA"/>
</dbReference>
<evidence type="ECO:0000313" key="4">
    <source>
        <dbReference type="EMBL" id="AUD79507.1"/>
    </source>
</evidence>
<gene>
    <name evidence="4" type="ORF">CW740_09760</name>
</gene>
<dbReference type="Pfam" id="PF12833">
    <property type="entry name" value="HTH_18"/>
    <property type="match status" value="1"/>
</dbReference>
<name>A0A2K9ADJ2_9GAMM</name>
<evidence type="ECO:0000256" key="2">
    <source>
        <dbReference type="ARBA" id="ARBA00023125"/>
    </source>
</evidence>
<keyword evidence="1" id="KW-0805">Transcription regulation</keyword>
<dbReference type="Proteomes" id="UP000232693">
    <property type="component" value="Chromosome"/>
</dbReference>
<dbReference type="InterPro" id="IPR009057">
    <property type="entry name" value="Homeodomain-like_sf"/>
</dbReference>
<dbReference type="RefSeq" id="WP_106647318.1">
    <property type="nucleotide sequence ID" value="NZ_BMGO01000001.1"/>
</dbReference>
<protein>
    <submittedName>
        <fullName evidence="4">Uncharacterized protein</fullName>
    </submittedName>
</protein>
<dbReference type="SMART" id="SM00342">
    <property type="entry name" value="HTH_ARAC"/>
    <property type="match status" value="1"/>
</dbReference>
<accession>A0A2K9ADJ2</accession>
<dbReference type="OrthoDB" id="345413at2"/>
<keyword evidence="3" id="KW-0804">Transcription</keyword>
<keyword evidence="5" id="KW-1185">Reference proteome</keyword>
<dbReference type="GO" id="GO:0003700">
    <property type="term" value="F:DNA-binding transcription factor activity"/>
    <property type="evidence" value="ECO:0007669"/>
    <property type="project" value="InterPro"/>
</dbReference>